<evidence type="ECO:0000259" key="2">
    <source>
        <dbReference type="Pfam" id="PF26572"/>
    </source>
</evidence>
<evidence type="ECO:0000313" key="4">
    <source>
        <dbReference type="Proteomes" id="UP000037397"/>
    </source>
</evidence>
<evidence type="ECO:0000259" key="1">
    <source>
        <dbReference type="Pfam" id="PF26035"/>
    </source>
</evidence>
<protein>
    <submittedName>
        <fullName evidence="3">Uncharacterized protein</fullName>
    </submittedName>
</protein>
<accession>A0A0L6CGS2</accession>
<sequence length="213" mass="21853">MSALRLADTDTRADLGTYIARARSLDADGGVRLQATGTALAVWVGVLRGRGLMNDGTVVGLRVLPLAQPSDVDTVVPLSAVADRLARLDGTDGLDVEVPPMTVRAGWAAMTPPRAGWSPVGEVEVATLKKVAAEGISEVAQGSPEGSGAAAVDALRQRVWGRAVPLSGGADGLPAGVAFAGHVLGFLAGDTAQVFTAARWYRVSTPLGHVLVR</sequence>
<dbReference type="OrthoDB" id="4801220at2"/>
<dbReference type="InterPro" id="IPR058498">
    <property type="entry name" value="DUF8185"/>
</dbReference>
<feature type="domain" description="DUF8185" evidence="2">
    <location>
        <begin position="112"/>
        <end position="213"/>
    </location>
</feature>
<dbReference type="InterPro" id="IPR058323">
    <property type="entry name" value="DUF8010"/>
</dbReference>
<dbReference type="Proteomes" id="UP000037397">
    <property type="component" value="Unassembled WGS sequence"/>
</dbReference>
<comment type="caution">
    <text evidence="3">The sequence shown here is derived from an EMBL/GenBank/DDBJ whole genome shotgun (WGS) entry which is preliminary data.</text>
</comment>
<name>A0A0L6CGS2_9MICO</name>
<dbReference type="RefSeq" id="WP_050668993.1">
    <property type="nucleotide sequence ID" value="NZ_LAIR01000002.1"/>
</dbReference>
<reference evidence="4" key="1">
    <citation type="submission" date="2015-03" db="EMBL/GenBank/DDBJ databases">
        <title>Luteipulveratus halotolerans sp. nov., a novel actinobacterium (Dermacoccaceae) from Sarawak, Malaysia.</title>
        <authorList>
            <person name="Juboi H."/>
            <person name="Basik A."/>
            <person name="Shamsul S.S."/>
            <person name="Arnold P."/>
            <person name="Schmitt E.K."/>
            <person name="Sanglier J.-J."/>
            <person name="Yeo T."/>
        </authorList>
    </citation>
    <scope>NUCLEOTIDE SEQUENCE [LARGE SCALE GENOMIC DNA]</scope>
    <source>
        <strain evidence="4">C296001</strain>
    </source>
</reference>
<dbReference type="AlphaFoldDB" id="A0A0L6CGS2"/>
<feature type="domain" description="DUF8010" evidence="1">
    <location>
        <begin position="3"/>
        <end position="97"/>
    </location>
</feature>
<proteinExistence type="predicted"/>
<dbReference type="Pfam" id="PF26572">
    <property type="entry name" value="DUF8185"/>
    <property type="match status" value="1"/>
</dbReference>
<dbReference type="Pfam" id="PF26035">
    <property type="entry name" value="DUF8010"/>
    <property type="match status" value="1"/>
</dbReference>
<keyword evidence="4" id="KW-1185">Reference proteome</keyword>
<dbReference type="STRING" id="1631356.VV01_05405"/>
<gene>
    <name evidence="3" type="ORF">VV01_05405</name>
</gene>
<evidence type="ECO:0000313" key="3">
    <source>
        <dbReference type="EMBL" id="KNX36713.1"/>
    </source>
</evidence>
<organism evidence="3 4">
    <name type="scientific">Luteipulveratus halotolerans</name>
    <dbReference type="NCBI Taxonomy" id="1631356"/>
    <lineage>
        <taxon>Bacteria</taxon>
        <taxon>Bacillati</taxon>
        <taxon>Actinomycetota</taxon>
        <taxon>Actinomycetes</taxon>
        <taxon>Micrococcales</taxon>
        <taxon>Dermacoccaceae</taxon>
        <taxon>Luteipulveratus</taxon>
    </lineage>
</organism>
<dbReference type="EMBL" id="LAIR01000002">
    <property type="protein sequence ID" value="KNX36713.1"/>
    <property type="molecule type" value="Genomic_DNA"/>
</dbReference>